<keyword evidence="5 8" id="KW-0862">Zinc</keyword>
<dbReference type="PANTHER" id="PTHR10333:SF89">
    <property type="entry name" value="INHIBITOR OF GROWTH PROTEIN"/>
    <property type="match status" value="1"/>
</dbReference>
<feature type="binding site" evidence="8">
    <location>
        <position position="117"/>
    </location>
    <ligand>
        <name>Zn(2+)</name>
        <dbReference type="ChEBI" id="CHEBI:29105"/>
        <label>1</label>
    </ligand>
</feature>
<evidence type="ECO:0000256" key="8">
    <source>
        <dbReference type="PIRSR" id="PIRSR628651-51"/>
    </source>
</evidence>
<dbReference type="InterPro" id="IPR028643">
    <property type="entry name" value="ING1_PHD_Znf"/>
</dbReference>
<dbReference type="Proteomes" id="UP000054359">
    <property type="component" value="Unassembled WGS sequence"/>
</dbReference>
<dbReference type="GO" id="GO:0008270">
    <property type="term" value="F:zinc ion binding"/>
    <property type="evidence" value="ECO:0007669"/>
    <property type="project" value="UniProtKB-KW"/>
</dbReference>
<dbReference type="InterPro" id="IPR013083">
    <property type="entry name" value="Znf_RING/FYVE/PHD"/>
</dbReference>
<dbReference type="Gene3D" id="3.30.40.10">
    <property type="entry name" value="Zinc/RING finger domain, C3HC4 (zinc finger)"/>
    <property type="match status" value="1"/>
</dbReference>
<comment type="subcellular location">
    <subcellularLocation>
        <location evidence="1">Nucleus</location>
    </subcellularLocation>
</comment>
<sequence length="143" mass="16780">MKLDLGRENETQNESSKNEQPERPSKRSRRQRHVEIPLREDSSHERHEKEIPVQSSSKSKKKKKRKTKAEKEHETTSIDPPIDPDEPTYCLCDQVSYGEMIGCDNDDCEREWFHFSCVGLTTKPKGKWYCPTCRGDRSNQMRP</sequence>
<proteinExistence type="inferred from homology"/>
<dbReference type="InterPro" id="IPR019787">
    <property type="entry name" value="Znf_PHD-finger"/>
</dbReference>
<evidence type="ECO:0000256" key="1">
    <source>
        <dbReference type="ARBA" id="ARBA00004123"/>
    </source>
</evidence>
<protein>
    <submittedName>
        <fullName evidence="12">Inhibitor of growth protein 1</fullName>
    </submittedName>
</protein>
<evidence type="ECO:0000256" key="4">
    <source>
        <dbReference type="ARBA" id="ARBA00022771"/>
    </source>
</evidence>
<feature type="compositionally biased region" description="Basic and acidic residues" evidence="10">
    <location>
        <begin position="1"/>
        <end position="25"/>
    </location>
</feature>
<dbReference type="InterPro" id="IPR028651">
    <property type="entry name" value="ING_fam"/>
</dbReference>
<dbReference type="AlphaFoldDB" id="A0A087UVQ3"/>
<gene>
    <name evidence="12" type="ORF">X975_03677</name>
</gene>
<evidence type="ECO:0000256" key="6">
    <source>
        <dbReference type="ARBA" id="ARBA00023242"/>
    </source>
</evidence>
<dbReference type="GO" id="GO:0045893">
    <property type="term" value="P:positive regulation of DNA-templated transcription"/>
    <property type="evidence" value="ECO:0007669"/>
    <property type="project" value="TreeGrafter"/>
</dbReference>
<dbReference type="Pfam" id="PF00628">
    <property type="entry name" value="PHD"/>
    <property type="match status" value="1"/>
</dbReference>
<dbReference type="EMBL" id="KK121857">
    <property type="protein sequence ID" value="KFM81442.1"/>
    <property type="molecule type" value="Genomic_DNA"/>
</dbReference>
<keyword evidence="3 8" id="KW-0479">Metal-binding</keyword>
<feature type="non-terminal residue" evidence="12">
    <location>
        <position position="143"/>
    </location>
</feature>
<evidence type="ECO:0000256" key="7">
    <source>
        <dbReference type="PIRSR" id="PIRSR628651-50"/>
    </source>
</evidence>
<dbReference type="STRING" id="407821.A0A087UVQ3"/>
<feature type="site" description="Histone H3K4me3 binding" evidence="7">
    <location>
        <position position="104"/>
    </location>
</feature>
<evidence type="ECO:0000256" key="2">
    <source>
        <dbReference type="ARBA" id="ARBA00010210"/>
    </source>
</evidence>
<feature type="site" description="Histone H3K4me3 binding" evidence="7">
    <location>
        <position position="89"/>
    </location>
</feature>
<feature type="binding site" evidence="8">
    <location>
        <position position="103"/>
    </location>
    <ligand>
        <name>Zn(2+)</name>
        <dbReference type="ChEBI" id="CHEBI:29105"/>
        <label>2</label>
    </ligand>
</feature>
<feature type="binding site" evidence="8">
    <location>
        <position position="114"/>
    </location>
    <ligand>
        <name>Zn(2+)</name>
        <dbReference type="ChEBI" id="CHEBI:29105"/>
        <label>1</label>
    </ligand>
</feature>
<feature type="region of interest" description="Disordered" evidence="10">
    <location>
        <begin position="1"/>
        <end position="86"/>
    </location>
</feature>
<keyword evidence="4 9" id="KW-0863">Zinc-finger</keyword>
<evidence type="ECO:0000256" key="10">
    <source>
        <dbReference type="SAM" id="MobiDB-lite"/>
    </source>
</evidence>
<feature type="binding site" evidence="8">
    <location>
        <position position="92"/>
    </location>
    <ligand>
        <name>Zn(2+)</name>
        <dbReference type="ChEBI" id="CHEBI:29105"/>
        <label>1</label>
    </ligand>
</feature>
<evidence type="ECO:0000313" key="13">
    <source>
        <dbReference type="Proteomes" id="UP000054359"/>
    </source>
</evidence>
<comment type="similarity">
    <text evidence="2">Belongs to the ING family.</text>
</comment>
<feature type="site" description="Histone H3K4me3 binding" evidence="7">
    <location>
        <position position="100"/>
    </location>
</feature>
<feature type="site" description="Histone H3K4me3 binding" evidence="7">
    <location>
        <position position="112"/>
    </location>
</feature>
<feature type="domain" description="PHD-type" evidence="11">
    <location>
        <begin position="87"/>
        <end position="136"/>
    </location>
</feature>
<keyword evidence="6" id="KW-0539">Nucleus</keyword>
<dbReference type="PROSITE" id="PS01359">
    <property type="entry name" value="ZF_PHD_1"/>
    <property type="match status" value="1"/>
</dbReference>
<feature type="binding site" evidence="8">
    <location>
        <position position="90"/>
    </location>
    <ligand>
        <name>Zn(2+)</name>
        <dbReference type="ChEBI" id="CHEBI:29105"/>
        <label>1</label>
    </ligand>
</feature>
<feature type="binding site" evidence="8">
    <location>
        <position position="133"/>
    </location>
    <ligand>
        <name>Zn(2+)</name>
        <dbReference type="ChEBI" id="CHEBI:29105"/>
        <label>2</label>
    </ligand>
</feature>
<reference evidence="12 13" key="1">
    <citation type="submission" date="2013-11" db="EMBL/GenBank/DDBJ databases">
        <title>Genome sequencing of Stegodyphus mimosarum.</title>
        <authorList>
            <person name="Bechsgaard J."/>
        </authorList>
    </citation>
    <scope>NUCLEOTIDE SEQUENCE [LARGE SCALE GENOMIC DNA]</scope>
</reference>
<evidence type="ECO:0000259" key="11">
    <source>
        <dbReference type="PROSITE" id="PS50016"/>
    </source>
</evidence>
<evidence type="ECO:0000313" key="12">
    <source>
        <dbReference type="EMBL" id="KFM81442.1"/>
    </source>
</evidence>
<dbReference type="OMA" id="YIDCAEN"/>
<dbReference type="SUPFAM" id="SSF57903">
    <property type="entry name" value="FYVE/PHD zinc finger"/>
    <property type="match status" value="1"/>
</dbReference>
<dbReference type="InterPro" id="IPR019786">
    <property type="entry name" value="Zinc_finger_PHD-type_CS"/>
</dbReference>
<evidence type="ECO:0000256" key="9">
    <source>
        <dbReference type="PROSITE-ProRule" id="PRU00146"/>
    </source>
</evidence>
<evidence type="ECO:0000256" key="5">
    <source>
        <dbReference type="ARBA" id="ARBA00022833"/>
    </source>
</evidence>
<feature type="compositionally biased region" description="Basic residues" evidence="10">
    <location>
        <begin position="58"/>
        <end position="68"/>
    </location>
</feature>
<feature type="binding site" evidence="8">
    <location>
        <position position="108"/>
    </location>
    <ligand>
        <name>Zn(2+)</name>
        <dbReference type="ChEBI" id="CHEBI:29105"/>
        <label>2</label>
    </ligand>
</feature>
<dbReference type="SMART" id="SM00249">
    <property type="entry name" value="PHD"/>
    <property type="match status" value="1"/>
</dbReference>
<dbReference type="InterPro" id="IPR011011">
    <property type="entry name" value="Znf_FYVE_PHD"/>
</dbReference>
<dbReference type="CDD" id="cd15584">
    <property type="entry name" value="PHD_ING1_2"/>
    <property type="match status" value="1"/>
</dbReference>
<dbReference type="PANTHER" id="PTHR10333">
    <property type="entry name" value="INHIBITOR OF GROWTH PROTEIN"/>
    <property type="match status" value="1"/>
</dbReference>
<accession>A0A087UVQ3</accession>
<organism evidence="12 13">
    <name type="scientific">Stegodyphus mimosarum</name>
    <name type="common">African social velvet spider</name>
    <dbReference type="NCBI Taxonomy" id="407821"/>
    <lineage>
        <taxon>Eukaryota</taxon>
        <taxon>Metazoa</taxon>
        <taxon>Ecdysozoa</taxon>
        <taxon>Arthropoda</taxon>
        <taxon>Chelicerata</taxon>
        <taxon>Arachnida</taxon>
        <taxon>Araneae</taxon>
        <taxon>Araneomorphae</taxon>
        <taxon>Entelegynae</taxon>
        <taxon>Eresoidea</taxon>
        <taxon>Eresidae</taxon>
        <taxon>Stegodyphus</taxon>
    </lineage>
</organism>
<dbReference type="InterPro" id="IPR001965">
    <property type="entry name" value="Znf_PHD"/>
</dbReference>
<dbReference type="GO" id="GO:0005634">
    <property type="term" value="C:nucleus"/>
    <property type="evidence" value="ECO:0007669"/>
    <property type="project" value="UniProtKB-SubCell"/>
</dbReference>
<dbReference type="FunFam" id="3.30.40.10:FF:000021">
    <property type="entry name" value="Inhibitor of growth 2b"/>
    <property type="match status" value="1"/>
</dbReference>
<name>A0A087UVQ3_STEMI</name>
<feature type="binding site" evidence="8">
    <location>
        <position position="130"/>
    </location>
    <ligand>
        <name>Zn(2+)</name>
        <dbReference type="ChEBI" id="CHEBI:29105"/>
        <label>2</label>
    </ligand>
</feature>
<dbReference type="PROSITE" id="PS50016">
    <property type="entry name" value="ZF_PHD_2"/>
    <property type="match status" value="1"/>
</dbReference>
<feature type="compositionally biased region" description="Basic and acidic residues" evidence="10">
    <location>
        <begin position="33"/>
        <end position="51"/>
    </location>
</feature>
<evidence type="ECO:0000256" key="3">
    <source>
        <dbReference type="ARBA" id="ARBA00022723"/>
    </source>
</evidence>
<dbReference type="OrthoDB" id="5411773at2759"/>
<keyword evidence="13" id="KW-1185">Reference proteome</keyword>